<dbReference type="RefSeq" id="WP_058892196.1">
    <property type="nucleotide sequence ID" value="NZ_LQBL01000031.1"/>
</dbReference>
<dbReference type="Proteomes" id="UP000054837">
    <property type="component" value="Unassembled WGS sequence"/>
</dbReference>
<protein>
    <submittedName>
        <fullName evidence="2">Uncharacterized protein</fullName>
    </submittedName>
</protein>
<dbReference type="AlphaFoldDB" id="A0A0W8I2D4"/>
<proteinExistence type="predicted"/>
<gene>
    <name evidence="2" type="ORF">AVL62_08150</name>
</gene>
<organism evidence="2 3">
    <name type="scientific">Serinicoccus chungangensis</name>
    <dbReference type="NCBI Taxonomy" id="767452"/>
    <lineage>
        <taxon>Bacteria</taxon>
        <taxon>Bacillati</taxon>
        <taxon>Actinomycetota</taxon>
        <taxon>Actinomycetes</taxon>
        <taxon>Micrococcales</taxon>
        <taxon>Ornithinimicrobiaceae</taxon>
        <taxon>Serinicoccus</taxon>
    </lineage>
</organism>
<feature type="compositionally biased region" description="Low complexity" evidence="1">
    <location>
        <begin position="10"/>
        <end position="24"/>
    </location>
</feature>
<dbReference type="STRING" id="767452.AVL62_08150"/>
<evidence type="ECO:0000313" key="3">
    <source>
        <dbReference type="Proteomes" id="UP000054837"/>
    </source>
</evidence>
<sequence>MRTTDDTEEPATPAASAEATTAEDMNSEDDMDETTEDMDDASTDDIDEEETGTTGGMSGYVDHDTYAADPAAYDGGPVVLFFHADW</sequence>
<reference evidence="2 3" key="1">
    <citation type="submission" date="2015-12" db="EMBL/GenBank/DDBJ databases">
        <title>Serinicoccus chungangenesis strain CD08_5 genome sequencing and assembly.</title>
        <authorList>
            <person name="Chander A.M."/>
            <person name="Kaur G."/>
            <person name="Nair G.R."/>
            <person name="Dhawan D.K."/>
            <person name="Kochhar R.K."/>
            <person name="Mayilraj S."/>
            <person name="Bhadada S.K."/>
        </authorList>
    </citation>
    <scope>NUCLEOTIDE SEQUENCE [LARGE SCALE GENOMIC DNA]</scope>
    <source>
        <strain evidence="2 3">CD08_5</strain>
    </source>
</reference>
<feature type="region of interest" description="Disordered" evidence="1">
    <location>
        <begin position="1"/>
        <end position="69"/>
    </location>
</feature>
<keyword evidence="3" id="KW-1185">Reference proteome</keyword>
<name>A0A0W8I2D4_9MICO</name>
<comment type="caution">
    <text evidence="2">The sequence shown here is derived from an EMBL/GenBank/DDBJ whole genome shotgun (WGS) entry which is preliminary data.</text>
</comment>
<accession>A0A0W8I2D4</accession>
<evidence type="ECO:0000256" key="1">
    <source>
        <dbReference type="SAM" id="MobiDB-lite"/>
    </source>
</evidence>
<feature type="compositionally biased region" description="Acidic residues" evidence="1">
    <location>
        <begin position="25"/>
        <end position="51"/>
    </location>
</feature>
<dbReference type="EMBL" id="LQBL01000031">
    <property type="protein sequence ID" value="KUG51901.1"/>
    <property type="molecule type" value="Genomic_DNA"/>
</dbReference>
<evidence type="ECO:0000313" key="2">
    <source>
        <dbReference type="EMBL" id="KUG51901.1"/>
    </source>
</evidence>